<evidence type="ECO:0000313" key="3">
    <source>
        <dbReference type="Proteomes" id="UP000736583"/>
    </source>
</evidence>
<dbReference type="Proteomes" id="UP000736583">
    <property type="component" value="Unassembled WGS sequence"/>
</dbReference>
<dbReference type="InterPro" id="IPR045886">
    <property type="entry name" value="ThiF/MoeB/HesA"/>
</dbReference>
<dbReference type="PANTHER" id="PTHR43267:SF1">
    <property type="entry name" value="TRNA THREONYLCARBAMOYLADENOSINE DEHYDRATASE"/>
    <property type="match status" value="1"/>
</dbReference>
<comment type="caution">
    <text evidence="2">The sequence shown here is derived from an EMBL/GenBank/DDBJ whole genome shotgun (WGS) entry which is preliminary data.</text>
</comment>
<sequence>MIQHSLSRTELLIGAEALNELRNKKVVVLGIGGVGSFSVEALARSGIGKLVLVDDDTVCLTNLNRQIHATFKTISKPKVEVMKERILQINTKCEVIALQTYIDASNISEIITEDVDYVIDAIDSVSSKIALAVWCEENGVKLISCMGTGNKLDPTQFKIVDIYDTKVCPLAKVMRYELRKRGVKKLKVLYSEEMPLKPKMDEVVTCKEGCVCTGDSSRKCSAKRQIPGSISFVPPVAGMIIAGEVIKDMIKDKLPSGK</sequence>
<evidence type="ECO:0000259" key="1">
    <source>
        <dbReference type="Pfam" id="PF00899"/>
    </source>
</evidence>
<dbReference type="InterPro" id="IPR000594">
    <property type="entry name" value="ThiF_NAD_FAD-bd"/>
</dbReference>
<dbReference type="EMBL" id="JAHLQL010000012">
    <property type="protein sequence ID" value="MBU5593462.1"/>
    <property type="molecule type" value="Genomic_DNA"/>
</dbReference>
<dbReference type="RefSeq" id="WP_216458109.1">
    <property type="nucleotide sequence ID" value="NZ_JAHLQL010000012.1"/>
</dbReference>
<evidence type="ECO:0000313" key="2">
    <source>
        <dbReference type="EMBL" id="MBU5593462.1"/>
    </source>
</evidence>
<organism evidence="2 3">
    <name type="scientific">Clostridium simiarum</name>
    <dbReference type="NCBI Taxonomy" id="2841506"/>
    <lineage>
        <taxon>Bacteria</taxon>
        <taxon>Bacillati</taxon>
        <taxon>Bacillota</taxon>
        <taxon>Clostridia</taxon>
        <taxon>Eubacteriales</taxon>
        <taxon>Clostridiaceae</taxon>
        <taxon>Clostridium</taxon>
    </lineage>
</organism>
<dbReference type="PANTHER" id="PTHR43267">
    <property type="entry name" value="TRNA THREONYLCARBAMOYLADENOSINE DEHYDRATASE"/>
    <property type="match status" value="1"/>
</dbReference>
<proteinExistence type="predicted"/>
<gene>
    <name evidence="2" type="ORF">KQI89_17110</name>
</gene>
<dbReference type="CDD" id="cd00755">
    <property type="entry name" value="YgdL_like"/>
    <property type="match status" value="1"/>
</dbReference>
<name>A0ABS6F4K9_9CLOT</name>
<dbReference type="Pfam" id="PF00899">
    <property type="entry name" value="ThiF"/>
    <property type="match status" value="1"/>
</dbReference>
<reference evidence="2 3" key="1">
    <citation type="submission" date="2021-06" db="EMBL/GenBank/DDBJ databases">
        <authorList>
            <person name="Sun Q."/>
            <person name="Li D."/>
        </authorList>
    </citation>
    <scope>NUCLEOTIDE SEQUENCE [LARGE SCALE GENOMIC DNA]</scope>
    <source>
        <strain evidence="2 3">MSJ-4</strain>
    </source>
</reference>
<feature type="domain" description="THIF-type NAD/FAD binding fold" evidence="1">
    <location>
        <begin position="11"/>
        <end position="252"/>
    </location>
</feature>
<accession>A0ABS6F4K9</accession>
<keyword evidence="3" id="KW-1185">Reference proteome</keyword>
<protein>
    <submittedName>
        <fullName evidence="2">tRNA threonylcarbamoyladenosine dehydratase</fullName>
    </submittedName>
</protein>